<protein>
    <recommendedName>
        <fullName evidence="5">Beta-lactamase</fullName>
        <ecNumber evidence="5">3.5.2.6</ecNumber>
    </recommendedName>
</protein>
<feature type="signal peptide" evidence="6">
    <location>
        <begin position="1"/>
        <end position="27"/>
    </location>
</feature>
<gene>
    <name evidence="8" type="ORF">N4S67_10160</name>
</gene>
<dbReference type="InterPro" id="IPR050491">
    <property type="entry name" value="AmpC-like"/>
</dbReference>
<evidence type="ECO:0000313" key="9">
    <source>
        <dbReference type="Proteomes" id="UP001206639"/>
    </source>
</evidence>
<dbReference type="InterPro" id="IPR001586">
    <property type="entry name" value="Beta-lactam_class-C_AS"/>
</dbReference>
<evidence type="ECO:0000256" key="1">
    <source>
        <dbReference type="ARBA" id="ARBA00001526"/>
    </source>
</evidence>
<evidence type="ECO:0000256" key="6">
    <source>
        <dbReference type="SAM" id="SignalP"/>
    </source>
</evidence>
<dbReference type="InterPro" id="IPR058136">
    <property type="entry name" value="AmpC"/>
</dbReference>
<evidence type="ECO:0000256" key="2">
    <source>
        <dbReference type="ARBA" id="ARBA00007840"/>
    </source>
</evidence>
<dbReference type="PROSITE" id="PS00336">
    <property type="entry name" value="BETA_LACTAMASE_C"/>
    <property type="match status" value="1"/>
</dbReference>
<comment type="similarity">
    <text evidence="2 5">Belongs to the class-C beta-lactamase family.</text>
</comment>
<dbReference type="PANTHER" id="PTHR46825:SF8">
    <property type="entry name" value="BETA-LACTAMASE-RELATED"/>
    <property type="match status" value="1"/>
</dbReference>
<evidence type="ECO:0000259" key="7">
    <source>
        <dbReference type="Pfam" id="PF00144"/>
    </source>
</evidence>
<dbReference type="EC" id="3.5.2.6" evidence="5"/>
<dbReference type="EMBL" id="JAODWD010000002">
    <property type="protein sequence ID" value="MCT7658785.1"/>
    <property type="molecule type" value="Genomic_DNA"/>
</dbReference>
<comment type="caution">
    <text evidence="8">The sequence shown here is derived from an EMBL/GenBank/DDBJ whole genome shotgun (WGS) entry which is preliminary data.</text>
</comment>
<evidence type="ECO:0000256" key="5">
    <source>
        <dbReference type="RuleBase" id="RU361140"/>
    </source>
</evidence>
<dbReference type="NCBIfam" id="NF033085">
    <property type="entry name" value="bla_class_C"/>
    <property type="match status" value="1"/>
</dbReference>
<keyword evidence="3 5" id="KW-0378">Hydrolase</keyword>
<evidence type="ECO:0000256" key="4">
    <source>
        <dbReference type="ARBA" id="ARBA00023251"/>
    </source>
</evidence>
<evidence type="ECO:0000313" key="8">
    <source>
        <dbReference type="EMBL" id="MCT7658785.1"/>
    </source>
</evidence>
<reference evidence="9" key="1">
    <citation type="submission" date="2023-07" db="EMBL/GenBank/DDBJ databases">
        <authorList>
            <person name="Deng Y."/>
            <person name="Zhang Y.-Q."/>
        </authorList>
    </citation>
    <scope>NUCLEOTIDE SEQUENCE [LARGE SCALE GENOMIC DNA]</scope>
    <source>
        <strain evidence="9">CPCC 205710</strain>
    </source>
</reference>
<dbReference type="SUPFAM" id="SSF56601">
    <property type="entry name" value="beta-lactamase/transpeptidase-like"/>
    <property type="match status" value="1"/>
</dbReference>
<dbReference type="Proteomes" id="UP001206639">
    <property type="component" value="Unassembled WGS sequence"/>
</dbReference>
<proteinExistence type="inferred from homology"/>
<dbReference type="Gene3D" id="3.40.710.10">
    <property type="entry name" value="DD-peptidase/beta-lactamase superfamily"/>
    <property type="match status" value="1"/>
</dbReference>
<dbReference type="InterPro" id="IPR012338">
    <property type="entry name" value="Beta-lactam/transpept-like"/>
</dbReference>
<name>A0ABT2MCD3_9MYCO</name>
<dbReference type="Pfam" id="PF00144">
    <property type="entry name" value="Beta-lactamase"/>
    <property type="match status" value="1"/>
</dbReference>
<accession>A0ABT2MCD3</accession>
<dbReference type="PANTHER" id="PTHR46825">
    <property type="entry name" value="D-ALANYL-D-ALANINE-CARBOXYPEPTIDASE/ENDOPEPTIDASE AMPH"/>
    <property type="match status" value="1"/>
</dbReference>
<keyword evidence="9" id="KW-1185">Reference proteome</keyword>
<feature type="chain" id="PRO_5045446624" description="Beta-lactamase" evidence="6">
    <location>
        <begin position="28"/>
        <end position="387"/>
    </location>
</feature>
<sequence length="387" mass="40855">MKATMCNAKAVLLTLAIALVCTPLPRAASVPDPVSTAVHEAFAPLLQTYDVPGIAVAVIEDGTPAFFNFGIASKESGTPVSQDTLFEIGSLSKTFTATLAASAETTGTISLTEQPGRYMPALRGTSLDAARLLDLAAYTAGGLPLQFPETVRTDADMTAYFQQWRPAAPPGHLREYSNPSIGLLGHVTALAAGRPFVDLVEDDLLPRLGLRHTYIDVPEAAMGSYAWGYDKADNPVRVNPGVFDAQAYGVKSTAADMIRFIDVNLRPGQVDPPLNSAVRATHVGRYQVGPMVQGLGWEQYGYPVALDSLLQGNSADMAMKPHPATPVTAAQAPGLFNKTGSTDGFGAYAAFVPQERIGIVMLANRNFPIAARVTAAKSVLDALAASH</sequence>
<dbReference type="InterPro" id="IPR001466">
    <property type="entry name" value="Beta-lactam-related"/>
</dbReference>
<comment type="catalytic activity">
    <reaction evidence="1 5">
        <text>a beta-lactam + H2O = a substituted beta-amino acid</text>
        <dbReference type="Rhea" id="RHEA:20401"/>
        <dbReference type="ChEBI" id="CHEBI:15377"/>
        <dbReference type="ChEBI" id="CHEBI:35627"/>
        <dbReference type="ChEBI" id="CHEBI:140347"/>
        <dbReference type="EC" id="3.5.2.6"/>
    </reaction>
</comment>
<keyword evidence="4 5" id="KW-0046">Antibiotic resistance</keyword>
<evidence type="ECO:0000256" key="3">
    <source>
        <dbReference type="ARBA" id="ARBA00022801"/>
    </source>
</evidence>
<keyword evidence="6" id="KW-0732">Signal</keyword>
<organism evidence="8 9">
    <name type="scientific">Mycobacterium deserti</name>
    <dbReference type="NCBI Taxonomy" id="2978347"/>
    <lineage>
        <taxon>Bacteria</taxon>
        <taxon>Bacillati</taxon>
        <taxon>Actinomycetota</taxon>
        <taxon>Actinomycetes</taxon>
        <taxon>Mycobacteriales</taxon>
        <taxon>Mycobacteriaceae</taxon>
        <taxon>Mycobacterium</taxon>
    </lineage>
</organism>
<feature type="domain" description="Beta-lactamase-related" evidence="7">
    <location>
        <begin position="40"/>
        <end position="383"/>
    </location>
</feature>